<feature type="compositionally biased region" description="Basic and acidic residues" evidence="1">
    <location>
        <begin position="304"/>
        <end position="313"/>
    </location>
</feature>
<name>A0A7W3U4E8_9GAMM</name>
<feature type="region of interest" description="Disordered" evidence="1">
    <location>
        <begin position="623"/>
        <end position="644"/>
    </location>
</feature>
<comment type="caution">
    <text evidence="2">The sequence shown here is derived from an EMBL/GenBank/DDBJ whole genome shotgun (WGS) entry which is preliminary data.</text>
</comment>
<feature type="compositionally biased region" description="Low complexity" evidence="1">
    <location>
        <begin position="291"/>
        <end position="300"/>
    </location>
</feature>
<evidence type="ECO:0000313" key="2">
    <source>
        <dbReference type="EMBL" id="MBB1088445.1"/>
    </source>
</evidence>
<accession>A0A7W3U4E8</accession>
<proteinExistence type="predicted"/>
<keyword evidence="3" id="KW-1185">Reference proteome</keyword>
<sequence>MPNASQATSSEPLRVLEEIKRQTVEKLGGLPDALYPGVEQALSMALQSGDVGPGHFEDQTALRMMRGQAASLVMRFRQQLAKGFDDFRGLRVRTRSELPLGLIDDVHLAYHLDGQRLAESLQGRFGEAIDAMDARLRDMAATLGMPEVPNPIGPDRLAAAFVETFRETEVTDNVRGLLVRQYEAELVRRLGDVYQRANALLAATGFGAMTGARGPAAMPRASAPSAHAGGYIHDTVDAVPYRGHAGVNSGAAMQDFHGGAGMPAAGHMPDADMADLRSMLRMWREGGMAGSSGAATSRSPAPAPRDRGLGGTPRRELRIDEMLNLVNLLQPEPSDTFARALAGPGRLGDAIREHLGDGARRIGVDPEQTRFSDQEEDAIDLVALLFDSLFRSNSLQDRARRLYGRLVLPYVKVALTDEGLFVEREHPARKLLDAITEACEGNQGATPQEKELLERAAAASQRVVAEYNEDVAVFELAHAELDALLGQHRKRSQLQEDRLVKATLGRERLDKARESADEALVQRLRSTRLTQAVADFLAMPWRHHIVQTQLRDEDPARREEAIALGDALLKADRLAAENRGRELADHLLAIEPLVLRCLASSGLDESAAQHGLAGLVRALATPDGPRRAQSAKPLSGGETVESGEERKLWLAGGTTGVGHDPTVAERMRKLEPGDWVRLTDVHGDVAAAKVAWVSPMTSRFLLVNRRGLRMLVASAEELAVMEQDGRLVVGSERSAFDEAMRRVRERIDSAAETY</sequence>
<dbReference type="InterPro" id="IPR012434">
    <property type="entry name" value="DUF1631"/>
</dbReference>
<gene>
    <name evidence="2" type="ORF">H4F99_08070</name>
</gene>
<organism evidence="2 3">
    <name type="scientific">Marilutibacter penaei</name>
    <dbReference type="NCBI Taxonomy" id="2759900"/>
    <lineage>
        <taxon>Bacteria</taxon>
        <taxon>Pseudomonadati</taxon>
        <taxon>Pseudomonadota</taxon>
        <taxon>Gammaproteobacteria</taxon>
        <taxon>Lysobacterales</taxon>
        <taxon>Lysobacteraceae</taxon>
        <taxon>Marilutibacter</taxon>
    </lineage>
</organism>
<protein>
    <submittedName>
        <fullName evidence="2">DUF1631 family protein</fullName>
    </submittedName>
</protein>
<feature type="region of interest" description="Disordered" evidence="1">
    <location>
        <begin position="287"/>
        <end position="313"/>
    </location>
</feature>
<evidence type="ECO:0000256" key="1">
    <source>
        <dbReference type="SAM" id="MobiDB-lite"/>
    </source>
</evidence>
<dbReference type="Proteomes" id="UP000552587">
    <property type="component" value="Unassembled WGS sequence"/>
</dbReference>
<dbReference type="EMBL" id="JACHTE010000005">
    <property type="protein sequence ID" value="MBB1088445.1"/>
    <property type="molecule type" value="Genomic_DNA"/>
</dbReference>
<dbReference type="Pfam" id="PF07793">
    <property type="entry name" value="DUF1631"/>
    <property type="match status" value="1"/>
</dbReference>
<evidence type="ECO:0000313" key="3">
    <source>
        <dbReference type="Proteomes" id="UP000552587"/>
    </source>
</evidence>
<reference evidence="2 3" key="1">
    <citation type="submission" date="2020-07" db="EMBL/GenBank/DDBJ databases">
        <authorList>
            <person name="Xu S."/>
            <person name="Li A."/>
        </authorList>
    </citation>
    <scope>NUCLEOTIDE SEQUENCE [LARGE SCALE GENOMIC DNA]</scope>
    <source>
        <strain evidence="2 3">SG-8</strain>
    </source>
</reference>
<dbReference type="AlphaFoldDB" id="A0A7W3U4E8"/>